<dbReference type="CDD" id="cd09110">
    <property type="entry name" value="PLDc_CLS_1"/>
    <property type="match status" value="1"/>
</dbReference>
<accession>A0A0A5GPD8</accession>
<dbReference type="InterPro" id="IPR022924">
    <property type="entry name" value="Cardiolipin_synthase"/>
</dbReference>
<keyword evidence="4" id="KW-0812">Transmembrane</keyword>
<evidence type="ECO:0000256" key="1">
    <source>
        <dbReference type="ARBA" id="ARBA00004236"/>
    </source>
</evidence>
<dbReference type="InterPro" id="IPR025202">
    <property type="entry name" value="PLD-like_dom"/>
</dbReference>
<dbReference type="Proteomes" id="UP000030528">
    <property type="component" value="Unassembled WGS sequence"/>
</dbReference>
<keyword evidence="5" id="KW-0677">Repeat</keyword>
<dbReference type="Pfam" id="PF13091">
    <property type="entry name" value="PLDc_2"/>
    <property type="match status" value="2"/>
</dbReference>
<dbReference type="Gene3D" id="3.30.870.10">
    <property type="entry name" value="Endonuclease Chain A"/>
    <property type="match status" value="2"/>
</dbReference>
<feature type="domain" description="PLD phosphodiesterase" evidence="9">
    <location>
        <begin position="135"/>
        <end position="162"/>
    </location>
</feature>
<evidence type="ECO:0000256" key="3">
    <source>
        <dbReference type="ARBA" id="ARBA00022679"/>
    </source>
</evidence>
<evidence type="ECO:0000256" key="7">
    <source>
        <dbReference type="ARBA" id="ARBA00023136"/>
    </source>
</evidence>
<dbReference type="NCBIfam" id="TIGR04265">
    <property type="entry name" value="bac_cardiolipin"/>
    <property type="match status" value="1"/>
</dbReference>
<dbReference type="EC" id="2.7.8.-" evidence="8"/>
<organism evidence="10 11">
    <name type="scientific">Pontibacillus halophilus JSM 076056 = DSM 19796</name>
    <dbReference type="NCBI Taxonomy" id="1385510"/>
    <lineage>
        <taxon>Bacteria</taxon>
        <taxon>Bacillati</taxon>
        <taxon>Bacillota</taxon>
        <taxon>Bacilli</taxon>
        <taxon>Bacillales</taxon>
        <taxon>Bacillaceae</taxon>
        <taxon>Pontibacillus</taxon>
    </lineage>
</organism>
<evidence type="ECO:0000259" key="9">
    <source>
        <dbReference type="PROSITE" id="PS50035"/>
    </source>
</evidence>
<evidence type="ECO:0000256" key="8">
    <source>
        <dbReference type="NCBIfam" id="TIGR04265"/>
    </source>
</evidence>
<dbReference type="CDD" id="cd09112">
    <property type="entry name" value="PLDc_CLS_2"/>
    <property type="match status" value="1"/>
</dbReference>
<protein>
    <recommendedName>
        <fullName evidence="8">Cardiolipin synthase</fullName>
        <ecNumber evidence="8">2.7.8.-</ecNumber>
    </recommendedName>
</protein>
<name>A0A0A5GPD8_9BACI</name>
<feature type="domain" description="PLD phosphodiesterase" evidence="9">
    <location>
        <begin position="305"/>
        <end position="332"/>
    </location>
</feature>
<dbReference type="PROSITE" id="PS50035">
    <property type="entry name" value="PLD"/>
    <property type="match status" value="2"/>
</dbReference>
<proteinExistence type="predicted"/>
<dbReference type="SMART" id="SM00155">
    <property type="entry name" value="PLDc"/>
    <property type="match status" value="2"/>
</dbReference>
<dbReference type="GO" id="GO:0032049">
    <property type="term" value="P:cardiolipin biosynthetic process"/>
    <property type="evidence" value="ECO:0007669"/>
    <property type="project" value="UniProtKB-UniRule"/>
</dbReference>
<evidence type="ECO:0000256" key="6">
    <source>
        <dbReference type="ARBA" id="ARBA00022989"/>
    </source>
</evidence>
<evidence type="ECO:0000313" key="10">
    <source>
        <dbReference type="EMBL" id="KGX93854.1"/>
    </source>
</evidence>
<evidence type="ECO:0000256" key="4">
    <source>
        <dbReference type="ARBA" id="ARBA00022692"/>
    </source>
</evidence>
<gene>
    <name evidence="10" type="ORF">N781_01270</name>
</gene>
<dbReference type="InterPro" id="IPR001736">
    <property type="entry name" value="PLipase_D/transphosphatidylase"/>
</dbReference>
<keyword evidence="3" id="KW-0808">Transferase</keyword>
<dbReference type="GO" id="GO:0005886">
    <property type="term" value="C:plasma membrane"/>
    <property type="evidence" value="ECO:0007669"/>
    <property type="project" value="UniProtKB-SubCell"/>
</dbReference>
<dbReference type="AlphaFoldDB" id="A0A0A5GPD8"/>
<dbReference type="PANTHER" id="PTHR21248">
    <property type="entry name" value="CARDIOLIPIN SYNTHASE"/>
    <property type="match status" value="1"/>
</dbReference>
<sequence length="392" mass="45585">MILIILLILFLGWLDFTLGRKSHHRNLRFYDFKKTKGDYNFYSNGSTLFDDMFEDIRCARESVEVLFFIVKTDDLSMHFLDLLQSKAKDGVEVKLVLDRFGSFRITPRKIREMREAGIQFAFCEKPSFPYFFYKMNRRNHRKITVVDNEIAYVGGYNVGKEYIGKDAIMGDWRDYHLRLKGEVVQELRHVFYDDWYLATGEEPPSSFPATSTAGQYEVEVCATDGGQLEDIFLSLIDQAEEELLIGTPYFIPSQRLFEGVLNAIQRGVDVKVILPLKADHAFVKEAGLPYLTRVVKEGGEVHFFDAGFYHAKVIMVDGRLCDIGTANFDRRSLFLNKEVNTLIYDEPFIRDLRETFLEDFESGRPLTEEWIRNRPFITKVNSGIGYLLRPFY</sequence>
<keyword evidence="6" id="KW-1133">Transmembrane helix</keyword>
<evidence type="ECO:0000256" key="5">
    <source>
        <dbReference type="ARBA" id="ARBA00022737"/>
    </source>
</evidence>
<comment type="caution">
    <text evidence="10">The sequence shown here is derived from an EMBL/GenBank/DDBJ whole genome shotgun (WGS) entry which is preliminary data.</text>
</comment>
<reference evidence="10 11" key="1">
    <citation type="submission" date="2013-08" db="EMBL/GenBank/DDBJ databases">
        <authorList>
            <person name="Huang J."/>
            <person name="Wang G."/>
        </authorList>
    </citation>
    <scope>NUCLEOTIDE SEQUENCE [LARGE SCALE GENOMIC DNA]</scope>
    <source>
        <strain evidence="10 11">JSM 076056</strain>
    </source>
</reference>
<dbReference type="PANTHER" id="PTHR21248:SF7">
    <property type="entry name" value="MINOR CARDIOLIPIN SYNTHASE CLSB"/>
    <property type="match status" value="1"/>
</dbReference>
<dbReference type="EMBL" id="AVPE01000001">
    <property type="protein sequence ID" value="KGX93854.1"/>
    <property type="molecule type" value="Genomic_DNA"/>
</dbReference>
<dbReference type="GO" id="GO:0008808">
    <property type="term" value="F:cardiolipin synthase activity"/>
    <property type="evidence" value="ECO:0007669"/>
    <property type="project" value="UniProtKB-UniRule"/>
</dbReference>
<dbReference type="SUPFAM" id="SSF56024">
    <property type="entry name" value="Phospholipase D/nuclease"/>
    <property type="match status" value="2"/>
</dbReference>
<dbReference type="eggNOG" id="COG1502">
    <property type="taxonomic scope" value="Bacteria"/>
</dbReference>
<keyword evidence="2" id="KW-1003">Cell membrane</keyword>
<dbReference type="STRING" id="1385510.GCA_000425205_00224"/>
<comment type="subcellular location">
    <subcellularLocation>
        <location evidence="1">Cell membrane</location>
    </subcellularLocation>
</comment>
<keyword evidence="11" id="KW-1185">Reference proteome</keyword>
<evidence type="ECO:0000256" key="2">
    <source>
        <dbReference type="ARBA" id="ARBA00022475"/>
    </source>
</evidence>
<keyword evidence="7" id="KW-0472">Membrane</keyword>
<evidence type="ECO:0000313" key="11">
    <source>
        <dbReference type="Proteomes" id="UP000030528"/>
    </source>
</evidence>